<accession>A0A7X8YEY4</accession>
<dbReference type="GO" id="GO:0030975">
    <property type="term" value="F:thiamine binding"/>
    <property type="evidence" value="ECO:0007669"/>
    <property type="project" value="TreeGrafter"/>
</dbReference>
<dbReference type="InterPro" id="IPR026045">
    <property type="entry name" value="Ferric-bd"/>
</dbReference>
<dbReference type="PROSITE" id="PS51257">
    <property type="entry name" value="PROKAR_LIPOPROTEIN"/>
    <property type="match status" value="1"/>
</dbReference>
<dbReference type="PIRSF" id="PIRSF002825">
    <property type="entry name" value="CfbpA"/>
    <property type="match status" value="1"/>
</dbReference>
<proteinExistence type="predicted"/>
<gene>
    <name evidence="3" type="ORF">HGQ17_12160</name>
</gene>
<keyword evidence="4" id="KW-1185">Reference proteome</keyword>
<dbReference type="GO" id="GO:0030976">
    <property type="term" value="F:thiamine pyrophosphate binding"/>
    <property type="evidence" value="ECO:0007669"/>
    <property type="project" value="TreeGrafter"/>
</dbReference>
<dbReference type="RefSeq" id="WP_168888218.1">
    <property type="nucleotide sequence ID" value="NZ_JABAHY010000014.1"/>
</dbReference>
<dbReference type="PANTHER" id="PTHR30006:SF2">
    <property type="entry name" value="ABC TRANSPORTER SUBSTRATE-BINDING PROTEIN"/>
    <property type="match status" value="1"/>
</dbReference>
<dbReference type="AlphaFoldDB" id="A0A7X8YEY4"/>
<name>A0A7X8YEY4_9MICC</name>
<dbReference type="PANTHER" id="PTHR30006">
    <property type="entry name" value="THIAMINE-BINDING PERIPLASMIC PROTEIN-RELATED"/>
    <property type="match status" value="1"/>
</dbReference>
<comment type="caution">
    <text evidence="3">The sequence shown here is derived from an EMBL/GenBank/DDBJ whole genome shotgun (WGS) entry which is preliminary data.</text>
</comment>
<evidence type="ECO:0000313" key="3">
    <source>
        <dbReference type="EMBL" id="NLS10732.1"/>
    </source>
</evidence>
<dbReference type="Gene3D" id="3.40.190.10">
    <property type="entry name" value="Periplasmic binding protein-like II"/>
    <property type="match status" value="2"/>
</dbReference>
<dbReference type="SUPFAM" id="SSF53850">
    <property type="entry name" value="Periplasmic binding protein-like II"/>
    <property type="match status" value="1"/>
</dbReference>
<protein>
    <submittedName>
        <fullName evidence="3">ABC transporter substrate-binding protein</fullName>
    </submittedName>
</protein>
<organism evidence="3 4">
    <name type="scientific">Nesterenkonia sedimenti</name>
    <dbReference type="NCBI Taxonomy" id="1463632"/>
    <lineage>
        <taxon>Bacteria</taxon>
        <taxon>Bacillati</taxon>
        <taxon>Actinomycetota</taxon>
        <taxon>Actinomycetes</taxon>
        <taxon>Micrococcales</taxon>
        <taxon>Micrococcaceae</taxon>
        <taxon>Nesterenkonia</taxon>
    </lineage>
</organism>
<sequence>MRSRQLTLAGTALAALILSACGNGDGDSAGADLPDDLEGELTFVCSPNEELCAAWADAFEAETGVQTNFVRLSAGEALARLQAGGEVPEFDVWHGGPADTFIAAMDEGLLAPYESPMADEIEDDLKDPEGYWTGVYLGAIAFCSNQDRLDELGVEAPESWDDVLDPAYAGELSMAHPATSGTSYTLLWTQVERLGGEDAAIDYMRQLDQNVLQYTRSGSAPAQMAGRGEVTSALMFAHGCQSQIEEGFDNLTISFPEETGYEIGAVAMIEGTQNEENAQAYIDWALSPAAQDIGPEEGNYQSLTHPDSISDDRMVDLDEINLVDYDFEQAGENRIELTQRFDDEIAEEPDEDAE</sequence>
<reference evidence="3 4" key="1">
    <citation type="submission" date="2020-04" db="EMBL/GenBank/DDBJ databases">
        <title>Nesterenkonia sp. nov., isolated from marine sediment.</title>
        <authorList>
            <person name="Zhang G."/>
        </authorList>
    </citation>
    <scope>NUCLEOTIDE SEQUENCE [LARGE SCALE GENOMIC DNA]</scope>
    <source>
        <strain evidence="3 4">MY13</strain>
    </source>
</reference>
<evidence type="ECO:0000256" key="1">
    <source>
        <dbReference type="ARBA" id="ARBA00022729"/>
    </source>
</evidence>
<feature type="signal peptide" evidence="2">
    <location>
        <begin position="1"/>
        <end position="20"/>
    </location>
</feature>
<dbReference type="EMBL" id="JABAHY010000014">
    <property type="protein sequence ID" value="NLS10732.1"/>
    <property type="molecule type" value="Genomic_DNA"/>
</dbReference>
<dbReference type="Proteomes" id="UP000523139">
    <property type="component" value="Unassembled WGS sequence"/>
</dbReference>
<dbReference type="GO" id="GO:0030288">
    <property type="term" value="C:outer membrane-bounded periplasmic space"/>
    <property type="evidence" value="ECO:0007669"/>
    <property type="project" value="TreeGrafter"/>
</dbReference>
<keyword evidence="1 2" id="KW-0732">Signal</keyword>
<evidence type="ECO:0000256" key="2">
    <source>
        <dbReference type="SAM" id="SignalP"/>
    </source>
</evidence>
<dbReference type="Pfam" id="PF13343">
    <property type="entry name" value="SBP_bac_6"/>
    <property type="match status" value="1"/>
</dbReference>
<evidence type="ECO:0000313" key="4">
    <source>
        <dbReference type="Proteomes" id="UP000523139"/>
    </source>
</evidence>
<dbReference type="GO" id="GO:0015888">
    <property type="term" value="P:thiamine transport"/>
    <property type="evidence" value="ECO:0007669"/>
    <property type="project" value="TreeGrafter"/>
</dbReference>
<dbReference type="CDD" id="cd13544">
    <property type="entry name" value="PBP2_Fbp_like_1"/>
    <property type="match status" value="1"/>
</dbReference>
<feature type="chain" id="PRO_5038832120" evidence="2">
    <location>
        <begin position="21"/>
        <end position="354"/>
    </location>
</feature>